<dbReference type="RefSeq" id="WP_091546198.1">
    <property type="nucleotide sequence ID" value="NZ_FONY01000023.1"/>
</dbReference>
<organism evidence="1 2">
    <name type="scientific">Thermoflexibacter ruber</name>
    <dbReference type="NCBI Taxonomy" id="1003"/>
    <lineage>
        <taxon>Bacteria</taxon>
        <taxon>Pseudomonadati</taxon>
        <taxon>Bacteroidota</taxon>
        <taxon>Cytophagia</taxon>
        <taxon>Cytophagales</taxon>
        <taxon>Thermoflexibacteraceae</taxon>
        <taxon>Thermoflexibacter</taxon>
    </lineage>
</organism>
<dbReference type="OrthoDB" id="1341344at2"/>
<evidence type="ECO:0000313" key="2">
    <source>
        <dbReference type="Proteomes" id="UP000199513"/>
    </source>
</evidence>
<dbReference type="STRING" id="1003.SAMN04488541_10233"/>
<dbReference type="Proteomes" id="UP000199513">
    <property type="component" value="Unassembled WGS sequence"/>
</dbReference>
<accession>A0A1I2HBK1</accession>
<evidence type="ECO:0000313" key="1">
    <source>
        <dbReference type="EMBL" id="SFF27032.1"/>
    </source>
</evidence>
<sequence>MKKNIGRTLFWFKDGDEKLHKLADKYFGLGTLLNRLMNEVYIGKKIIFININFYSELSYKIYDGLLKHYTHFGGQNLTHNAVLDFEMFYALTEEEKEHFLWKRGYEILQEAAIVIKNPYLAEASKYAYQKGLETNLNLDFRVLEVDIMLYDVPLKACVWIRFTKEEMYSQFTLEKNGIIIFEKHLMTTVHGVEFFLEMYKKIEVKDNIILLRGAKEAKLPMKIPIEEEIVKGKDW</sequence>
<gene>
    <name evidence="1" type="ORF">SAMN04488541_10233</name>
</gene>
<keyword evidence="2" id="KW-1185">Reference proteome</keyword>
<proteinExistence type="predicted"/>
<protein>
    <submittedName>
        <fullName evidence="1">Uncharacterized protein</fullName>
    </submittedName>
</protein>
<dbReference type="EMBL" id="FONY01000023">
    <property type="protein sequence ID" value="SFF27032.1"/>
    <property type="molecule type" value="Genomic_DNA"/>
</dbReference>
<dbReference type="AlphaFoldDB" id="A0A1I2HBK1"/>
<name>A0A1I2HBK1_9BACT</name>
<reference evidence="2" key="1">
    <citation type="submission" date="2016-10" db="EMBL/GenBank/DDBJ databases">
        <authorList>
            <person name="Varghese N."/>
            <person name="Submissions S."/>
        </authorList>
    </citation>
    <scope>NUCLEOTIDE SEQUENCE [LARGE SCALE GENOMIC DNA]</scope>
    <source>
        <strain>GEY</strain>
        <strain evidence="2">DSM 9560</strain>
    </source>
</reference>